<keyword evidence="2" id="KW-1185">Reference proteome</keyword>
<evidence type="ECO:0000313" key="1">
    <source>
        <dbReference type="Ensembl" id="ENSCINP00000034848.1"/>
    </source>
</evidence>
<dbReference type="Ensembl" id="ENSCINT00000033933.1">
    <property type="protein sequence ID" value="ENSCINP00000034848.1"/>
    <property type="gene ID" value="ENSCING00000020824.1"/>
</dbReference>
<reference evidence="2" key="1">
    <citation type="journal article" date="2002" name="Science">
        <title>The draft genome of Ciona intestinalis: insights into chordate and vertebrate origins.</title>
        <authorList>
            <person name="Dehal P."/>
            <person name="Satou Y."/>
            <person name="Campbell R.K."/>
            <person name="Chapman J."/>
            <person name="Degnan B."/>
            <person name="De Tomaso A."/>
            <person name="Davidson B."/>
            <person name="Di Gregorio A."/>
            <person name="Gelpke M."/>
            <person name="Goodstein D.M."/>
            <person name="Harafuji N."/>
            <person name="Hastings K.E."/>
            <person name="Ho I."/>
            <person name="Hotta K."/>
            <person name="Huang W."/>
            <person name="Kawashima T."/>
            <person name="Lemaire P."/>
            <person name="Martinez D."/>
            <person name="Meinertzhagen I.A."/>
            <person name="Necula S."/>
            <person name="Nonaka M."/>
            <person name="Putnam N."/>
            <person name="Rash S."/>
            <person name="Saiga H."/>
            <person name="Satake M."/>
            <person name="Terry A."/>
            <person name="Yamada L."/>
            <person name="Wang H.G."/>
            <person name="Awazu S."/>
            <person name="Azumi K."/>
            <person name="Boore J."/>
            <person name="Branno M."/>
            <person name="Chin-Bow S."/>
            <person name="DeSantis R."/>
            <person name="Doyle S."/>
            <person name="Francino P."/>
            <person name="Keys D.N."/>
            <person name="Haga S."/>
            <person name="Hayashi H."/>
            <person name="Hino K."/>
            <person name="Imai K.S."/>
            <person name="Inaba K."/>
            <person name="Kano S."/>
            <person name="Kobayashi K."/>
            <person name="Kobayashi M."/>
            <person name="Lee B.I."/>
            <person name="Makabe K.W."/>
            <person name="Manohar C."/>
            <person name="Matassi G."/>
            <person name="Medina M."/>
            <person name="Mochizuki Y."/>
            <person name="Mount S."/>
            <person name="Morishita T."/>
            <person name="Miura S."/>
            <person name="Nakayama A."/>
            <person name="Nishizaka S."/>
            <person name="Nomoto H."/>
            <person name="Ohta F."/>
            <person name="Oishi K."/>
            <person name="Rigoutsos I."/>
            <person name="Sano M."/>
            <person name="Sasaki A."/>
            <person name="Sasakura Y."/>
            <person name="Shoguchi E."/>
            <person name="Shin-i T."/>
            <person name="Spagnuolo A."/>
            <person name="Stainier D."/>
            <person name="Suzuki M.M."/>
            <person name="Tassy O."/>
            <person name="Takatori N."/>
            <person name="Tokuoka M."/>
            <person name="Yagi K."/>
            <person name="Yoshizaki F."/>
            <person name="Wada S."/>
            <person name="Zhang C."/>
            <person name="Hyatt P.D."/>
            <person name="Larimer F."/>
            <person name="Detter C."/>
            <person name="Doggett N."/>
            <person name="Glavina T."/>
            <person name="Hawkins T."/>
            <person name="Richardson P."/>
            <person name="Lucas S."/>
            <person name="Kohara Y."/>
            <person name="Levine M."/>
            <person name="Satoh N."/>
            <person name="Rokhsar D.S."/>
        </authorList>
    </citation>
    <scope>NUCLEOTIDE SEQUENCE [LARGE SCALE GENOMIC DNA]</scope>
</reference>
<proteinExistence type="predicted"/>
<organism evidence="1 2">
    <name type="scientific">Ciona intestinalis</name>
    <name type="common">Transparent sea squirt</name>
    <name type="synonym">Ascidia intestinalis</name>
    <dbReference type="NCBI Taxonomy" id="7719"/>
    <lineage>
        <taxon>Eukaryota</taxon>
        <taxon>Metazoa</taxon>
        <taxon>Chordata</taxon>
        <taxon>Tunicata</taxon>
        <taxon>Ascidiacea</taxon>
        <taxon>Phlebobranchia</taxon>
        <taxon>Cionidae</taxon>
        <taxon>Ciona</taxon>
    </lineage>
</organism>
<accession>H2XYW4</accession>
<reference evidence="1" key="2">
    <citation type="journal article" date="2008" name="Genome Biol.">
        <title>Improved genome assembly and evidence-based global gene model set for the chordate Ciona intestinalis: new insight into intron and operon populations.</title>
        <authorList>
            <person name="Satou Y."/>
            <person name="Mineta K."/>
            <person name="Ogasawara M."/>
            <person name="Sasakura Y."/>
            <person name="Shoguchi E."/>
            <person name="Ueno K."/>
            <person name="Yamada L."/>
            <person name="Matsumoto J."/>
            <person name="Wasserscheid J."/>
            <person name="Dewar K."/>
            <person name="Wiley G.B."/>
            <person name="Macmil S.L."/>
            <person name="Roe B.A."/>
            <person name="Zeller R.W."/>
            <person name="Hastings K.E."/>
            <person name="Lemaire P."/>
            <person name="Lindquist E."/>
            <person name="Endo T."/>
            <person name="Hotta K."/>
            <person name="Inaba K."/>
        </authorList>
    </citation>
    <scope>NUCLEOTIDE SEQUENCE [LARGE SCALE GENOMIC DNA]</scope>
    <source>
        <strain evidence="1">wild type</strain>
    </source>
</reference>
<dbReference type="InParanoid" id="H2XYW4"/>
<dbReference type="STRING" id="7719.ENSCINP00000034848"/>
<sequence length="128" mass="14165">RENDKTSQKSKISEKVATELLLFVNAGQENLLVCILESEVKSLGWEVTNNVCHVTSPEGDHALLFRDSNEAVHDPLVLIFNGNLFGSGLNLEQKFYSFNWGDDGFGNSRGCATDSKILGETFGAERHF</sequence>
<dbReference type="HOGENOM" id="CLU_1964458_0_0_1"/>
<evidence type="ECO:0000313" key="2">
    <source>
        <dbReference type="Proteomes" id="UP000008144"/>
    </source>
</evidence>
<dbReference type="Proteomes" id="UP000008144">
    <property type="component" value="Chromosome 5"/>
</dbReference>
<dbReference type="AlphaFoldDB" id="H2XYW4"/>
<dbReference type="EMBL" id="EAAA01002233">
    <property type="status" value="NOT_ANNOTATED_CDS"/>
    <property type="molecule type" value="Genomic_DNA"/>
</dbReference>
<protein>
    <submittedName>
        <fullName evidence="1">Uncharacterized protein</fullName>
    </submittedName>
</protein>
<reference evidence="1" key="3">
    <citation type="submission" date="2025-08" db="UniProtKB">
        <authorList>
            <consortium name="Ensembl"/>
        </authorList>
    </citation>
    <scope>IDENTIFICATION</scope>
</reference>
<reference evidence="1" key="4">
    <citation type="submission" date="2025-09" db="UniProtKB">
        <authorList>
            <consortium name="Ensembl"/>
        </authorList>
    </citation>
    <scope>IDENTIFICATION</scope>
</reference>
<name>H2XYW4_CIOIN</name>